<keyword evidence="5" id="KW-0369">Histidine metabolism</keyword>
<evidence type="ECO:0000256" key="1">
    <source>
        <dbReference type="ARBA" id="ARBA00002945"/>
    </source>
</evidence>
<keyword evidence="7" id="KW-0805">Transcription regulation</keyword>
<evidence type="ECO:0000256" key="8">
    <source>
        <dbReference type="ARBA" id="ARBA00023159"/>
    </source>
</evidence>
<evidence type="ECO:0000256" key="9">
    <source>
        <dbReference type="ARBA" id="ARBA00023163"/>
    </source>
</evidence>
<dbReference type="Proteomes" id="UP000812672">
    <property type="component" value="Unassembled WGS sequence"/>
</dbReference>
<keyword evidence="6" id="KW-0694">RNA-binding</keyword>
<keyword evidence="9" id="KW-0804">Transcription</keyword>
<comment type="function">
    <text evidence="1">Antiterminator that binds to cis-acting regulatory sequences on the mRNA in the presence of histidine, thereby suppressing transcription termination and activating the hut operon for histidine utilization.</text>
</comment>
<accession>A0ABS6GKV8</accession>
<dbReference type="InterPro" id="IPR015111">
    <property type="entry name" value="Regulatory_HutP"/>
</dbReference>
<evidence type="ECO:0000256" key="6">
    <source>
        <dbReference type="ARBA" id="ARBA00022884"/>
    </source>
</evidence>
<proteinExistence type="inferred from homology"/>
<keyword evidence="8" id="KW-0010">Activator</keyword>
<evidence type="ECO:0000256" key="7">
    <source>
        <dbReference type="ARBA" id="ARBA00023015"/>
    </source>
</evidence>
<comment type="caution">
    <text evidence="10">The sequence shown here is derived from an EMBL/GenBank/DDBJ whole genome shotgun (WGS) entry which is preliminary data.</text>
</comment>
<dbReference type="InterPro" id="IPR036482">
    <property type="entry name" value="Regulatory_HutP_sf"/>
</dbReference>
<gene>
    <name evidence="10" type="primary">hutP</name>
    <name evidence="10" type="ORF">KQ486_02090</name>
</gene>
<comment type="subunit">
    <text evidence="3">Homohexamer.</text>
</comment>
<evidence type="ECO:0000256" key="3">
    <source>
        <dbReference type="ARBA" id="ARBA00011643"/>
    </source>
</evidence>
<keyword evidence="11" id="KW-1185">Reference proteome</keyword>
<reference evidence="10 11" key="1">
    <citation type="journal article" date="2011" name="Int. J. Syst. Evol. Microbiol.">
        <title>Allobacillus halotolerans gen. nov., sp. nov. isolated from shrimp paste.</title>
        <authorList>
            <person name="Sheu S.Y."/>
            <person name="Arun A.B."/>
            <person name="Jiang S.R."/>
            <person name="Young C.C."/>
            <person name="Chen W.M."/>
        </authorList>
    </citation>
    <scope>NUCLEOTIDE SEQUENCE [LARGE SCALE GENOMIC DNA]</scope>
    <source>
        <strain evidence="10 11">LMG 24826</strain>
    </source>
</reference>
<dbReference type="NCBIfam" id="NF002838">
    <property type="entry name" value="PRK03065.1"/>
    <property type="match status" value="1"/>
</dbReference>
<evidence type="ECO:0000256" key="5">
    <source>
        <dbReference type="ARBA" id="ARBA00022808"/>
    </source>
</evidence>
<organism evidence="10 11">
    <name type="scientific">Allobacillus halotolerans</name>
    <dbReference type="NCBI Taxonomy" id="570278"/>
    <lineage>
        <taxon>Bacteria</taxon>
        <taxon>Bacillati</taxon>
        <taxon>Bacillota</taxon>
        <taxon>Bacilli</taxon>
        <taxon>Bacillales</taxon>
        <taxon>Bacillaceae</taxon>
        <taxon>Allobacillus</taxon>
    </lineage>
</organism>
<dbReference type="Pfam" id="PF09021">
    <property type="entry name" value="HutP"/>
    <property type="match status" value="1"/>
</dbReference>
<evidence type="ECO:0000313" key="11">
    <source>
        <dbReference type="Proteomes" id="UP000812672"/>
    </source>
</evidence>
<evidence type="ECO:0000313" key="10">
    <source>
        <dbReference type="EMBL" id="MBU6079797.1"/>
    </source>
</evidence>
<comment type="similarity">
    <text evidence="2">Belongs to the HutP family.</text>
</comment>
<protein>
    <recommendedName>
        <fullName evidence="4">Hut operon positive regulatory protein</fullName>
    </recommendedName>
</protein>
<name>A0ABS6GKV8_9BACI</name>
<dbReference type="EMBL" id="JAHLZF010000002">
    <property type="protein sequence ID" value="MBU6079797.1"/>
    <property type="molecule type" value="Genomic_DNA"/>
</dbReference>
<dbReference type="Gene3D" id="3.40.1510.10">
    <property type="entry name" value="Hut operon regulatory protein HutP"/>
    <property type="match status" value="1"/>
</dbReference>
<dbReference type="RefSeq" id="WP_144161344.1">
    <property type="nucleotide sequence ID" value="NZ_CAUPKR010000003.1"/>
</dbReference>
<evidence type="ECO:0000256" key="2">
    <source>
        <dbReference type="ARBA" id="ARBA00009992"/>
    </source>
</evidence>
<sequence length="149" mass="16309">MEKDHQVGIGKFALQLVLDFSEEFEAVGKGHSTKPYQFCIGKTGSMDLKKVVSAIETASKRNRLVEEGLYRETHALYHAILEALEGVTRGQSQLGEIMRTVGLRFAVVRGKPYSNQAEGEWIAVALYGTIGAPIKGLEHEAVGLGINHI</sequence>
<evidence type="ECO:0000256" key="4">
    <source>
        <dbReference type="ARBA" id="ARBA00019377"/>
    </source>
</evidence>
<dbReference type="SUPFAM" id="SSF111064">
    <property type="entry name" value="Hut operon positive regulatory protein HutP"/>
    <property type="match status" value="1"/>
</dbReference>